<dbReference type="InterPro" id="IPR045642">
    <property type="entry name" value="DUF6406"/>
</dbReference>
<comment type="caution">
    <text evidence="2">The sequence shown here is derived from an EMBL/GenBank/DDBJ whole genome shotgun (WGS) entry which is preliminary data.</text>
</comment>
<reference evidence="2 3" key="1">
    <citation type="submission" date="2020-08" db="EMBL/GenBank/DDBJ databases">
        <title>Sequencing the genomes of 1000 actinobacteria strains.</title>
        <authorList>
            <person name="Klenk H.-P."/>
        </authorList>
    </citation>
    <scope>NUCLEOTIDE SEQUENCE [LARGE SCALE GENOMIC DNA]</scope>
    <source>
        <strain evidence="2 3">DSM 45886</strain>
    </source>
</reference>
<dbReference type="SUPFAM" id="SSF160631">
    <property type="entry name" value="SMI1/KNR4-like"/>
    <property type="match status" value="1"/>
</dbReference>
<dbReference type="AlphaFoldDB" id="A0A7W7SLM8"/>
<dbReference type="Pfam" id="PF19944">
    <property type="entry name" value="DUF6406"/>
    <property type="match status" value="1"/>
</dbReference>
<dbReference type="InterPro" id="IPR018958">
    <property type="entry name" value="Knr4/Smi1-like_dom"/>
</dbReference>
<dbReference type="Proteomes" id="UP000578819">
    <property type="component" value="Unassembled WGS sequence"/>
</dbReference>
<evidence type="ECO:0000313" key="3">
    <source>
        <dbReference type="Proteomes" id="UP000578819"/>
    </source>
</evidence>
<dbReference type="RefSeq" id="WP_221450232.1">
    <property type="nucleotide sequence ID" value="NZ_JACHJW010000001.1"/>
</dbReference>
<name>A0A7W7SLM8_9ACTN</name>
<accession>A0A7W7SLM8</accession>
<evidence type="ECO:0000313" key="2">
    <source>
        <dbReference type="EMBL" id="MBB4957009.1"/>
    </source>
</evidence>
<evidence type="ECO:0000259" key="1">
    <source>
        <dbReference type="Pfam" id="PF09346"/>
    </source>
</evidence>
<sequence>MRSFTNLVVIPNNVPMDLGPARLGVGWVTSERPVTAEIIVMPTGSQDSHSFRVVLGETFPVGGETWRFADVDFASADRWEVTVRRVDEDEPQDEPRGHLWAPARLSPYGNVDEQRLRMVEAELGQPLPPSYRRWLAENNGAAPAGDHHVAGLPFTLMPERPLLGVHPQYPTFDLVAAQRQHRDTWLSQTYLVIAVPSGGLLVVKTEHPDGDSVWILPEDAMRGPLGAAGAADRERRLVYLAEDITYFIGRLQPVPELPPAEINYPDPDDPHRWEQP</sequence>
<proteinExistence type="predicted"/>
<keyword evidence="3" id="KW-1185">Reference proteome</keyword>
<protein>
    <recommendedName>
        <fullName evidence="1">Knr4/Smi1-like domain-containing protein</fullName>
    </recommendedName>
</protein>
<feature type="domain" description="Knr4/Smi1-like" evidence="1">
    <location>
        <begin position="111"/>
        <end position="245"/>
    </location>
</feature>
<gene>
    <name evidence="2" type="ORF">FHR38_000742</name>
</gene>
<organism evidence="2 3">
    <name type="scientific">Micromonospora polyrhachis</name>
    <dbReference type="NCBI Taxonomy" id="1282883"/>
    <lineage>
        <taxon>Bacteria</taxon>
        <taxon>Bacillati</taxon>
        <taxon>Actinomycetota</taxon>
        <taxon>Actinomycetes</taxon>
        <taxon>Micromonosporales</taxon>
        <taxon>Micromonosporaceae</taxon>
        <taxon>Micromonospora</taxon>
    </lineage>
</organism>
<dbReference type="Gene3D" id="3.40.1580.10">
    <property type="entry name" value="SMI1/KNR4-like"/>
    <property type="match status" value="1"/>
</dbReference>
<dbReference type="InterPro" id="IPR037883">
    <property type="entry name" value="Knr4/Smi1-like_sf"/>
</dbReference>
<dbReference type="EMBL" id="JACHJW010000001">
    <property type="protein sequence ID" value="MBB4957009.1"/>
    <property type="molecule type" value="Genomic_DNA"/>
</dbReference>
<dbReference type="Pfam" id="PF09346">
    <property type="entry name" value="SMI1_KNR4"/>
    <property type="match status" value="1"/>
</dbReference>